<dbReference type="PANTHER" id="PTHR34560:SF1">
    <property type="entry name" value="START DOMAIN-CONTAINING PROTEIN"/>
    <property type="match status" value="1"/>
</dbReference>
<dbReference type="CDD" id="cd08877">
    <property type="entry name" value="START_2"/>
    <property type="match status" value="1"/>
</dbReference>
<proteinExistence type="predicted"/>
<evidence type="ECO:0000313" key="3">
    <source>
        <dbReference type="Proteomes" id="UP000689195"/>
    </source>
</evidence>
<organism evidence="2 3">
    <name type="scientific">Paramecium pentaurelia</name>
    <dbReference type="NCBI Taxonomy" id="43138"/>
    <lineage>
        <taxon>Eukaryota</taxon>
        <taxon>Sar</taxon>
        <taxon>Alveolata</taxon>
        <taxon>Ciliophora</taxon>
        <taxon>Intramacronucleata</taxon>
        <taxon>Oligohymenophorea</taxon>
        <taxon>Peniculida</taxon>
        <taxon>Parameciidae</taxon>
        <taxon>Paramecium</taxon>
    </lineage>
</organism>
<dbReference type="Proteomes" id="UP000689195">
    <property type="component" value="Unassembled WGS sequence"/>
</dbReference>
<sequence length="469" mass="55374">MQKNVNFHEMLQQVIKLENINEELENLKIIFSELISSSLNDNQKLNIYYEINLILTSLLEQTNRSIEEKIEIKNLMNIMMNNMEVQEFMYRIADEETNQIQEVRSLSINYKASRIGRAYITQRAEQQQQQQHTENKMLTLNVDICQEQQIQFYDNNNNYSQQSKEEQSLIQSPPSKKYIEIAQDELSELINRSKYEFDQTKIDQAYEYAKLAQDKFKSDINYQQHAEYVDQIIVQYNYLIDNVKELDSDGWIFDGQSNGISVKYKFPENTSTASMLMETKIPVNAIRVLALVNEMDLNYLWVPFCKRTYVNKVLNRACKVCTSEMYFPLIPDRECVFVGEGYDRLSVNGTITLLSRSVDSDKEFLEKNGIFIPEKSKFIRMYIKYYIFEITPIDKDSCSIRACTNVNPKISMVPNSVLAYIGRKFAHILIQKIVNFAKTFEKSPFYPVYLEHIEFYNWLEEKLKNHLKY</sequence>
<accession>A0A8S1TDC3</accession>
<name>A0A8S1TDC3_9CILI</name>
<dbReference type="EMBL" id="CAJJDO010000019">
    <property type="protein sequence ID" value="CAD8149276.1"/>
    <property type="molecule type" value="Genomic_DNA"/>
</dbReference>
<protein>
    <recommendedName>
        <fullName evidence="4">START domain-containing protein</fullName>
    </recommendedName>
</protein>
<comment type="caution">
    <text evidence="2">The sequence shown here is derived from an EMBL/GenBank/DDBJ whole genome shotgun (WGS) entry which is preliminary data.</text>
</comment>
<evidence type="ECO:0000256" key="1">
    <source>
        <dbReference type="SAM" id="Coils"/>
    </source>
</evidence>
<keyword evidence="1" id="KW-0175">Coiled coil</keyword>
<dbReference type="OrthoDB" id="360784at2759"/>
<evidence type="ECO:0000313" key="2">
    <source>
        <dbReference type="EMBL" id="CAD8149276.1"/>
    </source>
</evidence>
<feature type="coiled-coil region" evidence="1">
    <location>
        <begin position="7"/>
        <end position="37"/>
    </location>
</feature>
<evidence type="ECO:0008006" key="4">
    <source>
        <dbReference type="Google" id="ProtNLM"/>
    </source>
</evidence>
<gene>
    <name evidence="2" type="ORF">PPENT_87.1.T0190028</name>
</gene>
<keyword evidence="3" id="KW-1185">Reference proteome</keyword>
<reference evidence="2" key="1">
    <citation type="submission" date="2021-01" db="EMBL/GenBank/DDBJ databases">
        <authorList>
            <consortium name="Genoscope - CEA"/>
            <person name="William W."/>
        </authorList>
    </citation>
    <scope>NUCLEOTIDE SEQUENCE</scope>
</reference>
<dbReference type="AlphaFoldDB" id="A0A8S1TDC3"/>
<dbReference type="PANTHER" id="PTHR34560">
    <property type="entry name" value="POLYKETIDE CYCLASE/DEHYDRASE/LIPID TRANSPORT SUPERFAMILY PROTEIN"/>
    <property type="match status" value="1"/>
</dbReference>